<organism evidence="1 2">
    <name type="scientific">Catellatospora chokoriensis</name>
    <dbReference type="NCBI Taxonomy" id="310353"/>
    <lineage>
        <taxon>Bacteria</taxon>
        <taxon>Bacillati</taxon>
        <taxon>Actinomycetota</taxon>
        <taxon>Actinomycetes</taxon>
        <taxon>Micromonosporales</taxon>
        <taxon>Micromonosporaceae</taxon>
        <taxon>Catellatospora</taxon>
    </lineage>
</organism>
<reference evidence="1 2" key="1">
    <citation type="submission" date="2021-01" db="EMBL/GenBank/DDBJ databases">
        <title>Whole genome shotgun sequence of Catellatospora chokoriensis NBRC 107358.</title>
        <authorList>
            <person name="Komaki H."/>
            <person name="Tamura T."/>
        </authorList>
    </citation>
    <scope>NUCLEOTIDE SEQUENCE [LARGE SCALE GENOMIC DNA]</scope>
    <source>
        <strain evidence="1 2">NBRC 107358</strain>
    </source>
</reference>
<comment type="caution">
    <text evidence="1">The sequence shown here is derived from an EMBL/GenBank/DDBJ whole genome shotgun (WGS) entry which is preliminary data.</text>
</comment>
<gene>
    <name evidence="1" type="ORF">Cch02nite_79130</name>
</gene>
<accession>A0A8J3K5M2</accession>
<evidence type="ECO:0000313" key="2">
    <source>
        <dbReference type="Proteomes" id="UP000619293"/>
    </source>
</evidence>
<evidence type="ECO:0008006" key="3">
    <source>
        <dbReference type="Google" id="ProtNLM"/>
    </source>
</evidence>
<dbReference type="InterPro" id="IPR021527">
    <property type="entry name" value="DUF2795"/>
</dbReference>
<name>A0A8J3K5M2_9ACTN</name>
<sequence length="68" mass="7485">MSVTRTELADHIEAAFTAGPATRDRLLAFAAGSHARPEVIEVIKTLPERPYPAMRDMWTDLGHIPIGD</sequence>
<keyword evidence="2" id="KW-1185">Reference proteome</keyword>
<proteinExistence type="predicted"/>
<protein>
    <recommendedName>
        <fullName evidence="3">DUF2795 domain-containing protein</fullName>
    </recommendedName>
</protein>
<evidence type="ECO:0000313" key="1">
    <source>
        <dbReference type="EMBL" id="GIF94469.1"/>
    </source>
</evidence>
<dbReference type="AlphaFoldDB" id="A0A8J3K5M2"/>
<dbReference type="RefSeq" id="WP_191843415.1">
    <property type="nucleotide sequence ID" value="NZ_BAAALB010000042.1"/>
</dbReference>
<dbReference type="Proteomes" id="UP000619293">
    <property type="component" value="Unassembled WGS sequence"/>
</dbReference>
<dbReference type="EMBL" id="BONG01000098">
    <property type="protein sequence ID" value="GIF94469.1"/>
    <property type="molecule type" value="Genomic_DNA"/>
</dbReference>
<dbReference type="Pfam" id="PF11387">
    <property type="entry name" value="DUF2795"/>
    <property type="match status" value="1"/>
</dbReference>